<dbReference type="AlphaFoldDB" id="A0A1H0TLP7"/>
<gene>
    <name evidence="2" type="ORF">SAMN05660330_03148</name>
</gene>
<keyword evidence="1" id="KW-0812">Transmembrane</keyword>
<dbReference type="STRING" id="91360.SAMN05660330_03148"/>
<dbReference type="Proteomes" id="UP000199073">
    <property type="component" value="Unassembled WGS sequence"/>
</dbReference>
<keyword evidence="3" id="KW-1185">Reference proteome</keyword>
<evidence type="ECO:0000313" key="2">
    <source>
        <dbReference type="EMBL" id="SDP54954.1"/>
    </source>
</evidence>
<sequence length="64" mass="7032">MFEETVIGAFFGIVLYLIGGARGANKVFWLVMGVVFGPFALPFVFFANTDKAGLSADLKKEEKR</sequence>
<dbReference type="OrthoDB" id="5406005at2"/>
<name>A0A1H0TLP7_9BACT</name>
<keyword evidence="1" id="KW-0472">Membrane</keyword>
<proteinExistence type="predicted"/>
<dbReference type="RefSeq" id="WP_092224524.1">
    <property type="nucleotide sequence ID" value="NZ_FNJI01000025.1"/>
</dbReference>
<evidence type="ECO:0000256" key="1">
    <source>
        <dbReference type="SAM" id="Phobius"/>
    </source>
</evidence>
<feature type="transmembrane region" description="Helical" evidence="1">
    <location>
        <begin position="6"/>
        <end position="21"/>
    </location>
</feature>
<accession>A0A1H0TLP7</accession>
<evidence type="ECO:0000313" key="3">
    <source>
        <dbReference type="Proteomes" id="UP000199073"/>
    </source>
</evidence>
<feature type="transmembrane region" description="Helical" evidence="1">
    <location>
        <begin position="28"/>
        <end position="47"/>
    </location>
</feature>
<keyword evidence="1" id="KW-1133">Transmembrane helix</keyword>
<reference evidence="2 3" key="1">
    <citation type="submission" date="2016-10" db="EMBL/GenBank/DDBJ databases">
        <authorList>
            <person name="de Groot N.N."/>
        </authorList>
    </citation>
    <scope>NUCLEOTIDE SEQUENCE [LARGE SCALE GENOMIC DNA]</scope>
    <source>
        <strain evidence="2 3">DSM 12130</strain>
    </source>
</reference>
<organism evidence="2 3">
    <name type="scientific">Desulforhopalus singaporensis</name>
    <dbReference type="NCBI Taxonomy" id="91360"/>
    <lineage>
        <taxon>Bacteria</taxon>
        <taxon>Pseudomonadati</taxon>
        <taxon>Thermodesulfobacteriota</taxon>
        <taxon>Desulfobulbia</taxon>
        <taxon>Desulfobulbales</taxon>
        <taxon>Desulfocapsaceae</taxon>
        <taxon>Desulforhopalus</taxon>
    </lineage>
</organism>
<dbReference type="EMBL" id="FNJI01000025">
    <property type="protein sequence ID" value="SDP54954.1"/>
    <property type="molecule type" value="Genomic_DNA"/>
</dbReference>
<protein>
    <submittedName>
        <fullName evidence="2">Uncharacterized protein</fullName>
    </submittedName>
</protein>